<dbReference type="AlphaFoldDB" id="A0A412G458"/>
<dbReference type="PROSITE" id="PS51257">
    <property type="entry name" value="PROKAR_LIPOPROTEIN"/>
    <property type="match status" value="1"/>
</dbReference>
<proteinExistence type="inferred from homology"/>
<dbReference type="GO" id="GO:0030313">
    <property type="term" value="C:cell envelope"/>
    <property type="evidence" value="ECO:0007669"/>
    <property type="project" value="UniProtKB-SubCell"/>
</dbReference>
<dbReference type="GO" id="GO:0042597">
    <property type="term" value="C:periplasmic space"/>
    <property type="evidence" value="ECO:0007669"/>
    <property type="project" value="UniProtKB-ARBA"/>
</dbReference>
<dbReference type="EMBL" id="QRUP01000004">
    <property type="protein sequence ID" value="RGR75476.1"/>
    <property type="molecule type" value="Genomic_DNA"/>
</dbReference>
<evidence type="ECO:0000256" key="2">
    <source>
        <dbReference type="ARBA" id="ARBA00005695"/>
    </source>
</evidence>
<dbReference type="GO" id="GO:1904680">
    <property type="term" value="F:peptide transmembrane transporter activity"/>
    <property type="evidence" value="ECO:0007669"/>
    <property type="project" value="TreeGrafter"/>
</dbReference>
<evidence type="ECO:0000313" key="8">
    <source>
        <dbReference type="Proteomes" id="UP000284178"/>
    </source>
</evidence>
<gene>
    <name evidence="7" type="ORF">DWY25_04370</name>
</gene>
<organism evidence="7 8">
    <name type="scientific">Holdemania filiformis</name>
    <dbReference type="NCBI Taxonomy" id="61171"/>
    <lineage>
        <taxon>Bacteria</taxon>
        <taxon>Bacillati</taxon>
        <taxon>Bacillota</taxon>
        <taxon>Erysipelotrichia</taxon>
        <taxon>Erysipelotrichales</taxon>
        <taxon>Erysipelotrichaceae</taxon>
        <taxon>Holdemania</taxon>
    </lineage>
</organism>
<evidence type="ECO:0000256" key="1">
    <source>
        <dbReference type="ARBA" id="ARBA00004196"/>
    </source>
</evidence>
<dbReference type="InterPro" id="IPR039424">
    <property type="entry name" value="SBP_5"/>
</dbReference>
<keyword evidence="8" id="KW-1185">Reference proteome</keyword>
<keyword evidence="3" id="KW-0813">Transport</keyword>
<feature type="domain" description="Solute-binding protein family 5" evidence="6">
    <location>
        <begin position="88"/>
        <end position="474"/>
    </location>
</feature>
<dbReference type="Gene3D" id="3.40.190.10">
    <property type="entry name" value="Periplasmic binding protein-like II"/>
    <property type="match status" value="1"/>
</dbReference>
<feature type="chain" id="PRO_5018993996" evidence="5">
    <location>
        <begin position="37"/>
        <end position="556"/>
    </location>
</feature>
<comment type="subcellular location">
    <subcellularLocation>
        <location evidence="1">Cell envelope</location>
    </subcellularLocation>
</comment>
<evidence type="ECO:0000313" key="7">
    <source>
        <dbReference type="EMBL" id="RGR75476.1"/>
    </source>
</evidence>
<dbReference type="PIRSF" id="PIRSF002741">
    <property type="entry name" value="MppA"/>
    <property type="match status" value="1"/>
</dbReference>
<dbReference type="Gene3D" id="3.10.105.10">
    <property type="entry name" value="Dipeptide-binding Protein, Domain 3"/>
    <property type="match status" value="1"/>
</dbReference>
<protein>
    <submittedName>
        <fullName evidence="7">Peptide ABC transporter substrate-binding protein</fullName>
    </submittedName>
</protein>
<dbReference type="Proteomes" id="UP000284178">
    <property type="component" value="Unassembled WGS sequence"/>
</dbReference>
<keyword evidence="4 5" id="KW-0732">Signal</keyword>
<evidence type="ECO:0000256" key="5">
    <source>
        <dbReference type="SAM" id="SignalP"/>
    </source>
</evidence>
<feature type="signal peptide" evidence="5">
    <location>
        <begin position="1"/>
        <end position="36"/>
    </location>
</feature>
<dbReference type="PANTHER" id="PTHR30290">
    <property type="entry name" value="PERIPLASMIC BINDING COMPONENT OF ABC TRANSPORTER"/>
    <property type="match status" value="1"/>
</dbReference>
<dbReference type="GO" id="GO:0043190">
    <property type="term" value="C:ATP-binding cassette (ABC) transporter complex"/>
    <property type="evidence" value="ECO:0007669"/>
    <property type="project" value="InterPro"/>
</dbReference>
<dbReference type="SUPFAM" id="SSF53850">
    <property type="entry name" value="Periplasmic binding protein-like II"/>
    <property type="match status" value="1"/>
</dbReference>
<dbReference type="InterPro" id="IPR030678">
    <property type="entry name" value="Peptide/Ni-bd"/>
</dbReference>
<evidence type="ECO:0000256" key="3">
    <source>
        <dbReference type="ARBA" id="ARBA00022448"/>
    </source>
</evidence>
<dbReference type="PANTHER" id="PTHR30290:SF10">
    <property type="entry name" value="PERIPLASMIC OLIGOPEPTIDE-BINDING PROTEIN-RELATED"/>
    <property type="match status" value="1"/>
</dbReference>
<dbReference type="GO" id="GO:0015833">
    <property type="term" value="P:peptide transport"/>
    <property type="evidence" value="ECO:0007669"/>
    <property type="project" value="TreeGrafter"/>
</dbReference>
<dbReference type="InterPro" id="IPR000914">
    <property type="entry name" value="SBP_5_dom"/>
</dbReference>
<name>A0A412G458_9FIRM</name>
<reference evidence="7 8" key="1">
    <citation type="submission" date="2018-08" db="EMBL/GenBank/DDBJ databases">
        <title>A genome reference for cultivated species of the human gut microbiota.</title>
        <authorList>
            <person name="Zou Y."/>
            <person name="Xue W."/>
            <person name="Luo G."/>
        </authorList>
    </citation>
    <scope>NUCLEOTIDE SEQUENCE [LARGE SCALE GENOMIC DNA]</scope>
    <source>
        <strain evidence="7 8">AF24-29</strain>
    </source>
</reference>
<dbReference type="Gene3D" id="3.90.76.10">
    <property type="entry name" value="Dipeptide-binding Protein, Domain 1"/>
    <property type="match status" value="1"/>
</dbReference>
<accession>A0A412G458</accession>
<dbReference type="CDD" id="cd08504">
    <property type="entry name" value="PBP2_OppA"/>
    <property type="match status" value="1"/>
</dbReference>
<comment type="similarity">
    <text evidence="2">Belongs to the bacterial solute-binding protein 5 family.</text>
</comment>
<dbReference type="Pfam" id="PF00496">
    <property type="entry name" value="SBP_bac_5"/>
    <property type="match status" value="1"/>
</dbReference>
<evidence type="ECO:0000259" key="6">
    <source>
        <dbReference type="Pfam" id="PF00496"/>
    </source>
</evidence>
<sequence>MFVRFISEEEKMMKKMLTLLCAVMLLFTTACSSQNAAQGNRDPKDGLTVAIGGQITTLDPGLTQETVNDYVLRHLTAGLFRADENNQIVHDLCQDYTVSDDGLTYTFTLREGVVWSDGQPLTSGDFKYGILRNLTYGADNSWSIYYPMTYLAGAEAIAGNLDLDPTQIEIEGVSTPDDNTLVLTLIKPCAWFPQMLTNYVWRPLRADIADAHESSWAFKPGYPTVGPYTLEECNENEKAVVVKNDNYYDAESITMPRITFLVMADSDAQSLAFKNKEIDMALNITATIAEGYPNPEEIWKIPQISSYFIALNSGSTGPDYLKNVDVRRALALSIDKDALVSAVGSEEYYRVLHGYVPVGLAGAESDFRKEQDAKEKYLEYNPEEAKALLAKAGYDESNPLKIVYKYSQSQLHADVAQILQQMWQKVGINCELTVVESGVFYNQVDNGDYEVSRYGYSAGDDPSQFLNLWTTGQQIVASVDDPTYDKMVDEAGYLVDHTEYMNALHAAERYLIEENVYLIPLFNYNTPGLKSTAVQGVEMWGLTPFYGHCTIQSDAA</sequence>
<evidence type="ECO:0000256" key="4">
    <source>
        <dbReference type="ARBA" id="ARBA00022729"/>
    </source>
</evidence>
<comment type="caution">
    <text evidence="7">The sequence shown here is derived from an EMBL/GenBank/DDBJ whole genome shotgun (WGS) entry which is preliminary data.</text>
</comment>